<feature type="region of interest" description="Disordered" evidence="7">
    <location>
        <begin position="2552"/>
        <end position="2576"/>
    </location>
</feature>
<evidence type="ECO:0000256" key="6">
    <source>
        <dbReference type="ARBA" id="ARBA00023194"/>
    </source>
</evidence>
<dbReference type="SMART" id="SM00823">
    <property type="entry name" value="PKS_PP"/>
    <property type="match status" value="2"/>
</dbReference>
<feature type="domain" description="Carrier" evidence="8">
    <location>
        <begin position="563"/>
        <end position="637"/>
    </location>
</feature>
<dbReference type="PANTHER" id="PTHR45527">
    <property type="entry name" value="NONRIBOSOMAL PEPTIDE SYNTHETASE"/>
    <property type="match status" value="1"/>
</dbReference>
<dbReference type="InterPro" id="IPR000873">
    <property type="entry name" value="AMP-dep_synth/lig_dom"/>
</dbReference>
<dbReference type="SUPFAM" id="SSF56801">
    <property type="entry name" value="Acetyl-CoA synthetase-like"/>
    <property type="match status" value="2"/>
</dbReference>
<dbReference type="PROSITE" id="PS50075">
    <property type="entry name" value="CARRIER"/>
    <property type="match status" value="2"/>
</dbReference>
<sequence length="2715" mass="285009">MLSARHGDRTMTGRERVSAGAPAVSVPELIRRQAARTPDAVAVADTERKDTYEELAAASNRLAAYLTARGVRRGDRVAVALERSADLLTALLGVWQAGAAYVPVDCGYPADRVAFLLTDSAPVVVLCSQATRTVTRPLVPDNARTVVLDDPQVMAAVAACPPGTTGVTVGAEDAAYIMYTSGSTGLPKGVLVPHGSVAGLVSDPRWGAGPDDAVLAHAPYAFDASLFDLWLPLAVGGTVVMAEPGAPDARRLGRAAADGVTAVQLTAGLFRVIAEESPECFRGFRQVMCGGDVVPAAAVARVREACPEVTVQHLYGPTEATLCATTRPVRPGDEVPDVLPLGRPLSGRRLHVLDPWLRPVAPGTDGELYLAGDGLARGYLGRPGFTAERFVACPFAPGERMYRTGDLVRWTADGEPVFVGRSDEQVKIRGYRVEPGEVEAALAAHPAVGQAVVVAREDHPGERRLVGYVVPAAGPEAATDPDGFDGHVGPAGPTGPTDPTGDPGHEHPDTLLTALRDHLTATLPDYLIPAALVPLDRLPLTPHGKVDRKALPAPGFGTAAPEQPRTAAEATLCGLFAEVLGLDRVGARDGFFALGGDSISSMQLVSRARRAGLVLTSGQVFGLLTPERLAAVAETVSGRPEGATEDDEGTGDVPWTPVMRALGKRGAGRGFAQWVTVGAPAGLTRDVLAGGLAAVLDTHAMLRARIVTDGPEPVLTVAGRGTVDAASLVTRVVPEDGRSLDEAAEQAVRDALRRLDPAAGTLVQAVWLDAGPERNGRLVLVVHHMVVDGVSWRILIPDLRAACEAVAAGRTPVLDPVGTSFRQWAGLLAAQATDGRRTAELDGWKALLDGGDLTVGMRTPDPLRDTAATVRRTEWIVPAGHAATLTGRTPAAFHCGVHEVLLSTLAGALTHWRPDTVPAAGLLVDVEGHGREPVAEGVELVRTVGWFTDVHPVRLNAAGVDLGEALAGGPAAGALLKAVKEQARAVPGDGLGHGLLRHLDPETGPALAALPAPQVSFNYLGRFLTAGTPTGPAEPWQLTGHATIGESADPAMPVLHALEAEAAVRDTPDGPELTLALSWSDHLLDEAAVRALGQLWLDLLGGLAAHTRTTGAGGHTPSDFPLLTLTQQDVTELEQAVPQLADVWPLSPLQEGLLFQSVYDELAPDVYKSRWTLELDGPLDTGRLRASWRALVDRHAALRASFRRSASGAAVQVVARDVPLPWHEADVSHLPEDAAQAAAAELAARAQRGRIDLATAPLWRLLLIRLGADRHHLVVLTHHILMDGWSLPVLVTELSAAYAAGGDDPRPAPVTSYREYLAWLARQDKDAARDAWRTAFHGAGEPTLVAPTAPKHGATDPVHLHADLPAELSRRVEELARTHGLTASTVVLGAWALVLARLAGRTDVVFGVTMADRPPELPGVETMVGLLINTLPVRVPLDAAQPVPALLKDVQERQSALLPHRHLGLSEAQKLGGPGALFDSIVVYQNLPRPPAAPDRPGALTIRLSDVTDVVHYPLGLNITPGEQLRIHLIHQRGLLPADVVEALPARLALVLEQLAADGPAPAVGRVGVLDAEEHRQVVTEWNRTEAPLPAVLVPELLRRRAARSADAVAVEDARRTVTYGELTTAAGRLARHLIDLGVGPERRVAVVLRRSAESLTAALAVLMAGGVLVPVDPDYPPERRAFLLRDADPAVVLCAADTRHAVPGDCAAHVADLDDPAVSEALARHQGGFVTQAERRTPLGADNAAYLIYTSGTTGVPKGVTVTHRGLRNLVADRVARFGIGPHSRVLQLAAPTFDVSIADTWPVLCAGGRLVLAPPGPPSLGADLARLLRAHRITQLGGTPSFLLHLPPEDLPDLRVIVTGGEPLTEELRRRWAPGRQVHEEYGVTEATVVQTSTAPLTGGEPPTVGRPVANTRLYVLDAFLQPVPPGVPGELYVAGESLARGYQGRPALTAQRFVACPFTPGMGVPPAEGWRRMYRTGDIVRWTGDGELVFAGRADSQIKIRGYRVELGEVEAALGAHPGVGEATAAVREDRPGERRLIGYVVPRGPAGGRPVNGHPVDVRSVNGRPVDGRSVREHVAGALPEFMVPAAVVVLDALPRTPNGKVDRAALPAPDFTARAAGRAPRTPAEELLCALFAEVLGLERAGVEDSFFELGGDSIISLQLVARARRAGLVLTSPQVFEAKTPERLARLARTADDATGPQTSVDTGVGRIPRTPLMRRLGERVTGGGFAQWAIVATPAALTRDALTAGLRAVLDTHAMLRARVVPDADGWALETGELGSVDAEALITCLPVADDLDEAAGRAARDAVGRLDPASGRMVQAVWLDAGPGRAGRLALVVHHLSVDGVSWRILLADLRAACEAAAEGGVPHLDAVGTSFRTWAAAAGPDTDGPGTGDALRLDALPPTASPLDARPSSPLSAAAQAPDPLPVGQDLDPAVDTAATLRERTWAVPAGQAEILTSRTPAAYHCGVHEVLLAALAGAVMDGRPYGSSVLVDVEGHGRAAADGTDLSRTVGWFTTVRAQRLDLTGIDLAEASAGGPAAGRLLKAVKQQSRAATEDGPDHLAGSTDAPTGRAHLPSARISFNYMGRFLAAPTRAGAPEPWQLTGEPAIGSSSDPDMPAPHVLEASAVIRDTADGPAIGLTLTWPDRLLDATVAARIGGAWLDLLDGLAAHTDSPAAGGHTPSDFPLLDLDQDEIEQFEAIADRLSDEAAR</sequence>
<dbReference type="GO" id="GO:0003824">
    <property type="term" value="F:catalytic activity"/>
    <property type="evidence" value="ECO:0007669"/>
    <property type="project" value="InterPro"/>
</dbReference>
<protein>
    <submittedName>
        <fullName evidence="9">Non-ribosomal peptide synthetase</fullName>
    </submittedName>
</protein>
<dbReference type="InterPro" id="IPR020845">
    <property type="entry name" value="AMP-binding_CS"/>
</dbReference>
<keyword evidence="5" id="KW-0677">Repeat</keyword>
<feature type="domain" description="Carrier" evidence="8">
    <location>
        <begin position="2124"/>
        <end position="2198"/>
    </location>
</feature>
<dbReference type="PANTHER" id="PTHR45527:SF1">
    <property type="entry name" value="FATTY ACID SYNTHASE"/>
    <property type="match status" value="1"/>
</dbReference>
<evidence type="ECO:0000256" key="1">
    <source>
        <dbReference type="ARBA" id="ARBA00001957"/>
    </source>
</evidence>
<dbReference type="Gene3D" id="3.40.50.12780">
    <property type="entry name" value="N-terminal domain of ligase-like"/>
    <property type="match status" value="1"/>
</dbReference>
<feature type="region of interest" description="Disordered" evidence="7">
    <location>
        <begin position="476"/>
        <end position="507"/>
    </location>
</feature>
<proteinExistence type="inferred from homology"/>
<dbReference type="SUPFAM" id="SSF52777">
    <property type="entry name" value="CoA-dependent acyltransferases"/>
    <property type="match status" value="6"/>
</dbReference>
<dbReference type="EMBL" id="BHZC01000001">
    <property type="protein sequence ID" value="GCD40098.1"/>
    <property type="molecule type" value="Genomic_DNA"/>
</dbReference>
<dbReference type="GO" id="GO:0043041">
    <property type="term" value="P:amino acid activation for nonribosomal peptide biosynthetic process"/>
    <property type="evidence" value="ECO:0007669"/>
    <property type="project" value="TreeGrafter"/>
</dbReference>
<organism evidence="9 10">
    <name type="scientific">Streptomyces chrestomyceticus JCM 4735</name>
    <dbReference type="NCBI Taxonomy" id="1306181"/>
    <lineage>
        <taxon>Bacteria</taxon>
        <taxon>Bacillati</taxon>
        <taxon>Actinomycetota</taxon>
        <taxon>Actinomycetes</taxon>
        <taxon>Kitasatosporales</taxon>
        <taxon>Streptomycetaceae</taxon>
        <taxon>Streptomyces</taxon>
    </lineage>
</organism>
<dbReference type="NCBIfam" id="TIGR01720">
    <property type="entry name" value="NRPS-para261"/>
    <property type="match status" value="1"/>
</dbReference>
<reference evidence="9 10" key="1">
    <citation type="submission" date="2018-11" db="EMBL/GenBank/DDBJ databases">
        <title>Whole genome sequence of Streptomyces chrestomyceticus NBRC 13444(T).</title>
        <authorList>
            <person name="Komaki H."/>
            <person name="Tamura T."/>
        </authorList>
    </citation>
    <scope>NUCLEOTIDE SEQUENCE [LARGE SCALE GENOMIC DNA]</scope>
    <source>
        <strain evidence="9 10">NBRC 13444</strain>
    </source>
</reference>
<comment type="cofactor">
    <cofactor evidence="1">
        <name>pantetheine 4'-phosphate</name>
        <dbReference type="ChEBI" id="CHEBI:47942"/>
    </cofactor>
</comment>
<dbReference type="GO" id="GO:0044550">
    <property type="term" value="P:secondary metabolite biosynthetic process"/>
    <property type="evidence" value="ECO:0007669"/>
    <property type="project" value="UniProtKB-ARBA"/>
</dbReference>
<dbReference type="Gene3D" id="3.30.559.30">
    <property type="entry name" value="Nonribosomal peptide synthetase, condensation domain"/>
    <property type="match status" value="3"/>
</dbReference>
<dbReference type="FunFam" id="3.40.50.12780:FF:000012">
    <property type="entry name" value="Non-ribosomal peptide synthetase"/>
    <property type="match status" value="2"/>
</dbReference>
<dbReference type="CDD" id="cd12117">
    <property type="entry name" value="A_NRPS_Srf_like"/>
    <property type="match status" value="1"/>
</dbReference>
<dbReference type="GO" id="GO:0017000">
    <property type="term" value="P:antibiotic biosynthetic process"/>
    <property type="evidence" value="ECO:0007669"/>
    <property type="project" value="UniProtKB-KW"/>
</dbReference>
<dbReference type="PROSITE" id="PS00455">
    <property type="entry name" value="AMP_BINDING"/>
    <property type="match status" value="2"/>
</dbReference>
<dbReference type="InterPro" id="IPR010060">
    <property type="entry name" value="NRPS_synth"/>
</dbReference>
<dbReference type="GO" id="GO:0008610">
    <property type="term" value="P:lipid biosynthetic process"/>
    <property type="evidence" value="ECO:0007669"/>
    <property type="project" value="UniProtKB-ARBA"/>
</dbReference>
<dbReference type="Pfam" id="PF00501">
    <property type="entry name" value="AMP-binding"/>
    <property type="match status" value="2"/>
</dbReference>
<dbReference type="InterPro" id="IPR020806">
    <property type="entry name" value="PKS_PP-bd"/>
</dbReference>
<name>A0A7U9L4K6_9ACTN</name>
<dbReference type="FunFam" id="1.10.1200.10:FF:000005">
    <property type="entry name" value="Nonribosomal peptide synthetase 1"/>
    <property type="match status" value="2"/>
</dbReference>
<evidence type="ECO:0000256" key="5">
    <source>
        <dbReference type="ARBA" id="ARBA00022737"/>
    </source>
</evidence>
<accession>A0A7U9L4K6</accession>
<dbReference type="CDD" id="cd19543">
    <property type="entry name" value="DCL_NRPS"/>
    <property type="match status" value="1"/>
</dbReference>
<feature type="compositionally biased region" description="Low complexity" evidence="7">
    <location>
        <begin position="490"/>
        <end position="502"/>
    </location>
</feature>
<dbReference type="GO" id="GO:0005737">
    <property type="term" value="C:cytoplasm"/>
    <property type="evidence" value="ECO:0007669"/>
    <property type="project" value="TreeGrafter"/>
</dbReference>
<evidence type="ECO:0000256" key="3">
    <source>
        <dbReference type="ARBA" id="ARBA00022450"/>
    </source>
</evidence>
<evidence type="ECO:0000256" key="2">
    <source>
        <dbReference type="ARBA" id="ARBA00006432"/>
    </source>
</evidence>
<evidence type="ECO:0000256" key="7">
    <source>
        <dbReference type="SAM" id="MobiDB-lite"/>
    </source>
</evidence>
<dbReference type="FunFam" id="3.30.300.30:FF:000010">
    <property type="entry name" value="Enterobactin synthetase component F"/>
    <property type="match status" value="1"/>
</dbReference>
<keyword evidence="3" id="KW-0596">Phosphopantetheine</keyword>
<dbReference type="Proteomes" id="UP000287830">
    <property type="component" value="Unassembled WGS sequence"/>
</dbReference>
<dbReference type="NCBIfam" id="TIGR01733">
    <property type="entry name" value="AA-adenyl-dom"/>
    <property type="match status" value="2"/>
</dbReference>
<feature type="region of interest" description="Disordered" evidence="7">
    <location>
        <begin position="2404"/>
        <end position="2433"/>
    </location>
</feature>
<dbReference type="Gene3D" id="1.10.1200.10">
    <property type="entry name" value="ACP-like"/>
    <property type="match status" value="2"/>
</dbReference>
<evidence type="ECO:0000259" key="8">
    <source>
        <dbReference type="PROSITE" id="PS50075"/>
    </source>
</evidence>
<dbReference type="Gene3D" id="3.30.300.30">
    <property type="match status" value="2"/>
</dbReference>
<dbReference type="Pfam" id="PF00668">
    <property type="entry name" value="Condensation"/>
    <property type="match status" value="2"/>
</dbReference>
<dbReference type="Gene3D" id="3.30.559.10">
    <property type="entry name" value="Chloramphenicol acetyltransferase-like domain"/>
    <property type="match status" value="3"/>
</dbReference>
<dbReference type="Pfam" id="PF13193">
    <property type="entry name" value="AMP-binding_C"/>
    <property type="match status" value="2"/>
</dbReference>
<dbReference type="Pfam" id="PF00550">
    <property type="entry name" value="PP-binding"/>
    <property type="match status" value="2"/>
</dbReference>
<dbReference type="FunFam" id="2.30.38.10:FF:000001">
    <property type="entry name" value="Non-ribosomal peptide synthetase PvdI"/>
    <property type="match status" value="1"/>
</dbReference>
<evidence type="ECO:0000313" key="10">
    <source>
        <dbReference type="Proteomes" id="UP000287830"/>
    </source>
</evidence>
<dbReference type="InterPro" id="IPR025110">
    <property type="entry name" value="AMP-bd_C"/>
</dbReference>
<evidence type="ECO:0000256" key="4">
    <source>
        <dbReference type="ARBA" id="ARBA00022553"/>
    </source>
</evidence>
<comment type="caution">
    <text evidence="9">The sequence shown here is derived from an EMBL/GenBank/DDBJ whole genome shotgun (WGS) entry which is preliminary data.</text>
</comment>
<dbReference type="GO" id="GO:0031177">
    <property type="term" value="F:phosphopantetheine binding"/>
    <property type="evidence" value="ECO:0007669"/>
    <property type="project" value="InterPro"/>
</dbReference>
<dbReference type="InterPro" id="IPR036736">
    <property type="entry name" value="ACP-like_sf"/>
</dbReference>
<comment type="similarity">
    <text evidence="2">Belongs to the ATP-dependent AMP-binding enzyme family.</text>
</comment>
<evidence type="ECO:0000313" key="9">
    <source>
        <dbReference type="EMBL" id="GCD40098.1"/>
    </source>
</evidence>
<dbReference type="InterPro" id="IPR009081">
    <property type="entry name" value="PP-bd_ACP"/>
</dbReference>
<dbReference type="Gene3D" id="3.40.50.980">
    <property type="match status" value="2"/>
</dbReference>
<dbReference type="InterPro" id="IPR006162">
    <property type="entry name" value="Ppantetheine_attach_site"/>
</dbReference>
<keyword evidence="6" id="KW-0045">Antibiotic biosynthesis</keyword>
<dbReference type="InterPro" id="IPR023213">
    <property type="entry name" value="CAT-like_dom_sf"/>
</dbReference>
<dbReference type="SUPFAM" id="SSF47336">
    <property type="entry name" value="ACP-like"/>
    <property type="match status" value="2"/>
</dbReference>
<feature type="compositionally biased region" description="Low complexity" evidence="7">
    <location>
        <begin position="2410"/>
        <end position="2427"/>
    </location>
</feature>
<keyword evidence="4" id="KW-0597">Phosphoprotein</keyword>
<dbReference type="InterPro" id="IPR045851">
    <property type="entry name" value="AMP-bd_C_sf"/>
</dbReference>
<dbReference type="InterPro" id="IPR001242">
    <property type="entry name" value="Condensation_dom"/>
</dbReference>
<dbReference type="Gene3D" id="2.30.38.10">
    <property type="entry name" value="Luciferase, Domain 3"/>
    <property type="match status" value="1"/>
</dbReference>
<feature type="region of interest" description="Disordered" evidence="7">
    <location>
        <begin position="636"/>
        <end position="655"/>
    </location>
</feature>
<dbReference type="InterPro" id="IPR042099">
    <property type="entry name" value="ANL_N_sf"/>
</dbReference>
<dbReference type="FunFam" id="3.40.50.980:FF:000001">
    <property type="entry name" value="Non-ribosomal peptide synthetase"/>
    <property type="match status" value="2"/>
</dbReference>
<dbReference type="PROSITE" id="PS00012">
    <property type="entry name" value="PHOSPHOPANTETHEINE"/>
    <property type="match status" value="2"/>
</dbReference>
<dbReference type="InterPro" id="IPR010071">
    <property type="entry name" value="AA_adenyl_dom"/>
</dbReference>
<gene>
    <name evidence="9" type="ORF">OEIGOIKO_07955</name>
</gene>